<dbReference type="SUPFAM" id="SSF54001">
    <property type="entry name" value="Cysteine proteinases"/>
    <property type="match status" value="1"/>
</dbReference>
<dbReference type="Pfam" id="PF05257">
    <property type="entry name" value="CHAP"/>
    <property type="match status" value="1"/>
</dbReference>
<dbReference type="Gene3D" id="3.90.1720.10">
    <property type="entry name" value="endopeptidase domain like (from Nostoc punctiforme)"/>
    <property type="match status" value="1"/>
</dbReference>
<dbReference type="GO" id="GO:0008745">
    <property type="term" value="F:N-acetylmuramoyl-L-alanine amidase activity"/>
    <property type="evidence" value="ECO:0007669"/>
    <property type="project" value="UniProtKB-EC"/>
</dbReference>
<dbReference type="PROSITE" id="PS50911">
    <property type="entry name" value="CHAP"/>
    <property type="match status" value="1"/>
</dbReference>
<dbReference type="OrthoDB" id="3240061at2"/>
<dbReference type="EC" id="3.5.1.28" evidence="3"/>
<evidence type="ECO:0000259" key="2">
    <source>
        <dbReference type="PROSITE" id="PS50911"/>
    </source>
</evidence>
<accession>A0A087BWT0</accession>
<organism evidence="3 4">
    <name type="scientific">Bifidobacterium mongoliense DSM 21395</name>
    <dbReference type="NCBI Taxonomy" id="1437603"/>
    <lineage>
        <taxon>Bacteria</taxon>
        <taxon>Bacillati</taxon>
        <taxon>Actinomycetota</taxon>
        <taxon>Actinomycetes</taxon>
        <taxon>Bifidobacteriales</taxon>
        <taxon>Bifidobacteriaceae</taxon>
        <taxon>Bifidobacterium</taxon>
    </lineage>
</organism>
<dbReference type="Proteomes" id="UP000029082">
    <property type="component" value="Unassembled WGS sequence"/>
</dbReference>
<keyword evidence="3" id="KW-0378">Hydrolase</keyword>
<reference evidence="3 4" key="1">
    <citation type="submission" date="2014-03" db="EMBL/GenBank/DDBJ databases">
        <title>Genomics of Bifidobacteria.</title>
        <authorList>
            <person name="Ventura M."/>
            <person name="Milani C."/>
            <person name="Lugli G.A."/>
        </authorList>
    </citation>
    <scope>NUCLEOTIDE SEQUENCE [LARGE SCALE GENOMIC DNA]</scope>
    <source>
        <strain evidence="3 4">DSM 21395</strain>
    </source>
</reference>
<feature type="domain" description="Peptidase C51" evidence="2">
    <location>
        <begin position="201"/>
        <end position="332"/>
    </location>
</feature>
<comment type="caution">
    <text evidence="3">The sequence shown here is derived from an EMBL/GenBank/DDBJ whole genome shotgun (WGS) entry which is preliminary data.</text>
</comment>
<dbReference type="eggNOG" id="COG3942">
    <property type="taxonomic scope" value="Bacteria"/>
</dbReference>
<proteinExistence type="predicted"/>
<feature type="compositionally biased region" description="Basic and acidic residues" evidence="1">
    <location>
        <begin position="124"/>
        <end position="150"/>
    </location>
</feature>
<evidence type="ECO:0000313" key="3">
    <source>
        <dbReference type="EMBL" id="KFI75480.1"/>
    </source>
</evidence>
<feature type="compositionally biased region" description="Polar residues" evidence="1">
    <location>
        <begin position="151"/>
        <end position="175"/>
    </location>
</feature>
<name>A0A087BWT0_9BIFI</name>
<dbReference type="EMBL" id="JGZE01000018">
    <property type="protein sequence ID" value="KFI75480.1"/>
    <property type="molecule type" value="Genomic_DNA"/>
</dbReference>
<keyword evidence="4" id="KW-1185">Reference proteome</keyword>
<feature type="region of interest" description="Disordered" evidence="1">
    <location>
        <begin position="124"/>
        <end position="175"/>
    </location>
</feature>
<dbReference type="InterPro" id="IPR038765">
    <property type="entry name" value="Papain-like_cys_pep_sf"/>
</dbReference>
<dbReference type="STRING" id="1437603.GCA_000771525_00748"/>
<dbReference type="AlphaFoldDB" id="A0A087BWT0"/>
<gene>
    <name evidence="3" type="ORF">BMON_0903</name>
</gene>
<sequence length="332" mass="34978">MKHAAHKAMARTTSQAISSQSHLSLFSLIPGGIGSHGAHGSHSVKAAAMARTTSGDVAEVAVSWDLAKQFNAVAPVTRRSIRESAQAAQRKSMVLTSSSLAALVGAAATAMSFSNPMASVAAAERDPATTTTELKRVESQAVSRSEDRTDLSANGSSSVSAQTTNQGSWQLSGTNTDVKVDGMTRATANNPQVATWLDADQADLPRGFDPNHATGDSGNAYEFSQCTWWVYVRRHQLGLPAGSHMGNGNMWGNSARALGYWVDHTARHVGDIMVFAAGQDGTDATYGHVAIIEKINPDGSVETSECGSVMNGKTYSHTYSAASVAQHDIIHY</sequence>
<evidence type="ECO:0000256" key="1">
    <source>
        <dbReference type="SAM" id="MobiDB-lite"/>
    </source>
</evidence>
<dbReference type="GeneID" id="93093986"/>
<dbReference type="InterPro" id="IPR007921">
    <property type="entry name" value="CHAP_dom"/>
</dbReference>
<dbReference type="RefSeq" id="WP_033511637.1">
    <property type="nucleotide sequence ID" value="NZ_JDUO01000002.1"/>
</dbReference>
<evidence type="ECO:0000313" key="4">
    <source>
        <dbReference type="Proteomes" id="UP000029082"/>
    </source>
</evidence>
<protein>
    <submittedName>
        <fullName evidence="3">Amidase</fullName>
        <ecNumber evidence="3">3.5.1.28</ecNumber>
    </submittedName>
</protein>